<comment type="caution">
    <text evidence="1">The sequence shown here is derived from an EMBL/GenBank/DDBJ whole genome shotgun (WGS) entry which is preliminary data.</text>
</comment>
<protein>
    <submittedName>
        <fullName evidence="1">Uncharacterized protein</fullName>
    </submittedName>
</protein>
<evidence type="ECO:0000313" key="1">
    <source>
        <dbReference type="EMBL" id="CAH0254311.1"/>
    </source>
</evidence>
<evidence type="ECO:0000313" key="2">
    <source>
        <dbReference type="Proteomes" id="UP000789326"/>
    </source>
</evidence>
<name>A0A9W4PG63_9BACI</name>
<proteinExistence type="predicted"/>
<dbReference type="Proteomes" id="UP000789326">
    <property type="component" value="Unassembled WGS sequence"/>
</dbReference>
<gene>
    <name evidence="1" type="ORF">SRABI133_03219</name>
</gene>
<reference evidence="1" key="1">
    <citation type="submission" date="2021-11" db="EMBL/GenBank/DDBJ databases">
        <authorList>
            <person name="Bulgarelli D."/>
        </authorList>
    </citation>
    <scope>NUCLEOTIDE SEQUENCE</scope>
    <source>
        <strain evidence="1">Bi133</strain>
    </source>
</reference>
<sequence length="46" mass="5107">MPGSVTDTTTDKLGGKSHLDLLGMRFILEGRNLIKTVTDIDELLYK</sequence>
<organism evidence="1 2">
    <name type="scientific">Peribacillus simplex</name>
    <dbReference type="NCBI Taxonomy" id="1478"/>
    <lineage>
        <taxon>Bacteria</taxon>
        <taxon>Bacillati</taxon>
        <taxon>Bacillota</taxon>
        <taxon>Bacilli</taxon>
        <taxon>Bacillales</taxon>
        <taxon>Bacillaceae</taxon>
        <taxon>Peribacillus</taxon>
    </lineage>
</organism>
<dbReference type="AlphaFoldDB" id="A0A9W4PG63"/>
<dbReference type="EMBL" id="CAKKMG010000049">
    <property type="protein sequence ID" value="CAH0254311.1"/>
    <property type="molecule type" value="Genomic_DNA"/>
</dbReference>
<accession>A0A9W4PG63</accession>